<dbReference type="AlphaFoldDB" id="A0A1F6Y7Z4"/>
<keyword evidence="1" id="KW-0472">Membrane</keyword>
<sequence>MSSSGELPGGWRYKWHMLATITFAGAVIAAAIDFLRRIRIKLPSGWYLYPVAWVGLWVINGIDFITRPFRAENNQPWPMWFTVVVAIVFFLLALLGGGAMPLG</sequence>
<protein>
    <submittedName>
        <fullName evidence="2">Uncharacterized protein</fullName>
    </submittedName>
</protein>
<feature type="transmembrane region" description="Helical" evidence="1">
    <location>
        <begin position="15"/>
        <end position="35"/>
    </location>
</feature>
<evidence type="ECO:0000313" key="3">
    <source>
        <dbReference type="Proteomes" id="UP000178645"/>
    </source>
</evidence>
<proteinExistence type="predicted"/>
<organism evidence="2 3">
    <name type="scientific">Candidatus Nomurabacteria bacterium RIFCSPLOWO2_12_FULL_44_11</name>
    <dbReference type="NCBI Taxonomy" id="1801796"/>
    <lineage>
        <taxon>Bacteria</taxon>
        <taxon>Candidatus Nomuraibacteriota</taxon>
    </lineage>
</organism>
<dbReference type="EMBL" id="MFVU01000001">
    <property type="protein sequence ID" value="OGJ02483.1"/>
    <property type="molecule type" value="Genomic_DNA"/>
</dbReference>
<feature type="transmembrane region" description="Helical" evidence="1">
    <location>
        <begin position="47"/>
        <end position="65"/>
    </location>
</feature>
<dbReference type="Proteomes" id="UP000178645">
    <property type="component" value="Unassembled WGS sequence"/>
</dbReference>
<reference evidence="2 3" key="1">
    <citation type="journal article" date="2016" name="Nat. Commun.">
        <title>Thousands of microbial genomes shed light on interconnected biogeochemical processes in an aquifer system.</title>
        <authorList>
            <person name="Anantharaman K."/>
            <person name="Brown C.T."/>
            <person name="Hug L.A."/>
            <person name="Sharon I."/>
            <person name="Castelle C.J."/>
            <person name="Probst A.J."/>
            <person name="Thomas B.C."/>
            <person name="Singh A."/>
            <person name="Wilkins M.J."/>
            <person name="Karaoz U."/>
            <person name="Brodie E.L."/>
            <person name="Williams K.H."/>
            <person name="Hubbard S.S."/>
            <person name="Banfield J.F."/>
        </authorList>
    </citation>
    <scope>NUCLEOTIDE SEQUENCE [LARGE SCALE GENOMIC DNA]</scope>
</reference>
<evidence type="ECO:0000256" key="1">
    <source>
        <dbReference type="SAM" id="Phobius"/>
    </source>
</evidence>
<evidence type="ECO:0000313" key="2">
    <source>
        <dbReference type="EMBL" id="OGJ02483.1"/>
    </source>
</evidence>
<name>A0A1F6Y7Z4_9BACT</name>
<keyword evidence="1" id="KW-0812">Transmembrane</keyword>
<accession>A0A1F6Y7Z4</accession>
<gene>
    <name evidence="2" type="ORF">A3G53_01135</name>
</gene>
<feature type="transmembrane region" description="Helical" evidence="1">
    <location>
        <begin position="77"/>
        <end position="100"/>
    </location>
</feature>
<comment type="caution">
    <text evidence="2">The sequence shown here is derived from an EMBL/GenBank/DDBJ whole genome shotgun (WGS) entry which is preliminary data.</text>
</comment>
<keyword evidence="1" id="KW-1133">Transmembrane helix</keyword>